<proteinExistence type="predicted"/>
<dbReference type="AlphaFoldDB" id="A0A939NMA6"/>
<name>A0A939NMA6_KLEPN</name>
<dbReference type="Proteomes" id="UP000664267">
    <property type="component" value="Unassembled WGS sequence"/>
</dbReference>
<gene>
    <name evidence="1" type="ORF">J4733_26500</name>
</gene>
<sequence length="57" mass="6290">MNNTTTQAATPGITIVGRLSSIRRIIAMLPSVPRRSTVPTGRWRNSVPVLRYSARIV</sequence>
<comment type="caution">
    <text evidence="1">The sequence shown here is derived from an EMBL/GenBank/DDBJ whole genome shotgun (WGS) entry which is preliminary data.</text>
</comment>
<evidence type="ECO:0000313" key="1">
    <source>
        <dbReference type="EMBL" id="MBO2025986.1"/>
    </source>
</evidence>
<dbReference type="EMBL" id="JAGETN010000061">
    <property type="protein sequence ID" value="MBO2025986.1"/>
    <property type="molecule type" value="Genomic_DNA"/>
</dbReference>
<evidence type="ECO:0000313" key="2">
    <source>
        <dbReference type="Proteomes" id="UP000664267"/>
    </source>
</evidence>
<organism evidence="1 2">
    <name type="scientific">Klebsiella pneumoniae</name>
    <dbReference type="NCBI Taxonomy" id="573"/>
    <lineage>
        <taxon>Bacteria</taxon>
        <taxon>Pseudomonadati</taxon>
        <taxon>Pseudomonadota</taxon>
        <taxon>Gammaproteobacteria</taxon>
        <taxon>Enterobacterales</taxon>
        <taxon>Enterobacteriaceae</taxon>
        <taxon>Klebsiella/Raoultella group</taxon>
        <taxon>Klebsiella</taxon>
        <taxon>Klebsiella pneumoniae complex</taxon>
    </lineage>
</organism>
<protein>
    <submittedName>
        <fullName evidence="1">Uncharacterized protein</fullName>
    </submittedName>
</protein>
<reference evidence="1" key="1">
    <citation type="submission" date="2021-03" db="EMBL/GenBank/DDBJ databases">
        <title>Molecular epidemiology and mechanisms of colistin and carbapenem resistance in Enterobacteriaceae from clinical isolates, the environment and porcine samples in Pretoria, South Africa.</title>
        <authorList>
            <person name="Bogoshi D."/>
            <person name="Mbelle N.M."/>
            <person name="Naidoo V."/>
            <person name="Osei Sekyere J."/>
        </authorList>
    </citation>
    <scope>NUCLEOTIDE SEQUENCE</scope>
    <source>
        <strain evidence="1">C029</strain>
    </source>
</reference>
<accession>A0A939NMA6</accession>